<organism evidence="2 3">
    <name type="scientific">Ferrithrix thermotolerans DSM 19514</name>
    <dbReference type="NCBI Taxonomy" id="1121881"/>
    <lineage>
        <taxon>Bacteria</taxon>
        <taxon>Bacillati</taxon>
        <taxon>Actinomycetota</taxon>
        <taxon>Acidimicrobiia</taxon>
        <taxon>Acidimicrobiales</taxon>
        <taxon>Acidimicrobiaceae</taxon>
        <taxon>Ferrithrix</taxon>
    </lineage>
</organism>
<feature type="domain" description="GGDEF" evidence="1">
    <location>
        <begin position="428"/>
        <end position="574"/>
    </location>
</feature>
<accession>A0A1M4XHB9</accession>
<dbReference type="NCBIfam" id="TIGR00254">
    <property type="entry name" value="GGDEF"/>
    <property type="match status" value="1"/>
</dbReference>
<dbReference type="InterPro" id="IPR029016">
    <property type="entry name" value="GAF-like_dom_sf"/>
</dbReference>
<dbReference type="SMART" id="SM00267">
    <property type="entry name" value="GGDEF"/>
    <property type="match status" value="1"/>
</dbReference>
<dbReference type="Gene3D" id="3.30.450.40">
    <property type="match status" value="2"/>
</dbReference>
<protein>
    <submittedName>
        <fullName evidence="2">Diguanylate cyclase (GGDEF) domain-containing protein</fullName>
    </submittedName>
</protein>
<evidence type="ECO:0000259" key="1">
    <source>
        <dbReference type="PROSITE" id="PS50887"/>
    </source>
</evidence>
<dbReference type="PANTHER" id="PTHR45138:SF9">
    <property type="entry name" value="DIGUANYLATE CYCLASE DGCM-RELATED"/>
    <property type="match status" value="1"/>
</dbReference>
<name>A0A1M4XHB9_9ACTN</name>
<reference evidence="3" key="1">
    <citation type="submission" date="2016-11" db="EMBL/GenBank/DDBJ databases">
        <authorList>
            <person name="Varghese N."/>
            <person name="Submissions S."/>
        </authorList>
    </citation>
    <scope>NUCLEOTIDE SEQUENCE [LARGE SCALE GENOMIC DNA]</scope>
    <source>
        <strain evidence="3">DSM 19514</strain>
    </source>
</reference>
<sequence>MDFSKELDFSNKSGDLVAEERLQRLLEGLKSLRQNNDTAAALSILATLICDTLGFGLCVVSVLDCDDLFRTRAVGQNSLYHDRDVFEEYTLPRETFEIIAESGAWYGDVLWLEGSSEVLQDPRVMPYIIVHKPTKPGGPWHPSSLLVSTIYSSQGEITGFISLDDPLSGKIPTTLDFLTLQLCSQVAATLLEVDKLRSASREEMAEITHQRTQIARLLQASSAIGKATQVESVLKTIVNAMGSSGGFQRVVLYLYDDATRELAAVAFFGLNDEDRDRLASNPVPYSSFTELMQPQFKISRSYLYDHSRAGYTPNVISSLSIPLRPDEDIGEDHWQPLDTLTIPLRAENGDLLGVISVDEPENSLIPSLEHIVALECFADQCSYALQRARQNQELTVRASTDPLTGLLNRNASLQEITALIGQASERGEEGALLFMDLDHFKDINDKYGHIVGDNVLEAVGVALRSSLRSGDVVGRYGGEEFVAYLPGQDTASAIKVAEKLRDEISQLVFTPELGTFSPFRVTMTIGLATVSQVVLFTPARLQDSELCNLLIYSADSALYRGKTSGRNRVVPFSN</sequence>
<dbReference type="InterPro" id="IPR029787">
    <property type="entry name" value="Nucleotide_cyclase"/>
</dbReference>
<dbReference type="Pfam" id="PF00990">
    <property type="entry name" value="GGDEF"/>
    <property type="match status" value="1"/>
</dbReference>
<dbReference type="PANTHER" id="PTHR45138">
    <property type="entry name" value="REGULATORY COMPONENTS OF SENSORY TRANSDUCTION SYSTEM"/>
    <property type="match status" value="1"/>
</dbReference>
<gene>
    <name evidence="2" type="ORF">SAMN02745225_02030</name>
</gene>
<dbReference type="SUPFAM" id="SSF55073">
    <property type="entry name" value="Nucleotide cyclase"/>
    <property type="match status" value="1"/>
</dbReference>
<dbReference type="Pfam" id="PF01590">
    <property type="entry name" value="GAF"/>
    <property type="match status" value="1"/>
</dbReference>
<dbReference type="InterPro" id="IPR000160">
    <property type="entry name" value="GGDEF_dom"/>
</dbReference>
<dbReference type="RefSeq" id="WP_072792083.1">
    <property type="nucleotide sequence ID" value="NZ_FQUL01000039.1"/>
</dbReference>
<dbReference type="OrthoDB" id="23692at2"/>
<keyword evidence="3" id="KW-1185">Reference proteome</keyword>
<dbReference type="Proteomes" id="UP000184295">
    <property type="component" value="Unassembled WGS sequence"/>
</dbReference>
<dbReference type="InterPro" id="IPR050469">
    <property type="entry name" value="Diguanylate_Cyclase"/>
</dbReference>
<dbReference type="EMBL" id="FQUL01000039">
    <property type="protein sequence ID" value="SHE93077.1"/>
    <property type="molecule type" value="Genomic_DNA"/>
</dbReference>
<dbReference type="InterPro" id="IPR003018">
    <property type="entry name" value="GAF"/>
</dbReference>
<dbReference type="Gene3D" id="3.30.70.270">
    <property type="match status" value="1"/>
</dbReference>
<dbReference type="InterPro" id="IPR043128">
    <property type="entry name" value="Rev_trsase/Diguanyl_cyclase"/>
</dbReference>
<dbReference type="SUPFAM" id="SSF55781">
    <property type="entry name" value="GAF domain-like"/>
    <property type="match status" value="2"/>
</dbReference>
<dbReference type="GO" id="GO:0052621">
    <property type="term" value="F:diguanylate cyclase activity"/>
    <property type="evidence" value="ECO:0007669"/>
    <property type="project" value="TreeGrafter"/>
</dbReference>
<evidence type="ECO:0000313" key="3">
    <source>
        <dbReference type="Proteomes" id="UP000184295"/>
    </source>
</evidence>
<evidence type="ECO:0000313" key="2">
    <source>
        <dbReference type="EMBL" id="SHE93077.1"/>
    </source>
</evidence>
<dbReference type="AlphaFoldDB" id="A0A1M4XHB9"/>
<dbReference type="CDD" id="cd01949">
    <property type="entry name" value="GGDEF"/>
    <property type="match status" value="1"/>
</dbReference>
<dbReference type="STRING" id="1121881.SAMN02745225_02030"/>
<dbReference type="PROSITE" id="PS50887">
    <property type="entry name" value="GGDEF"/>
    <property type="match status" value="1"/>
</dbReference>
<proteinExistence type="predicted"/>
<dbReference type="FunFam" id="3.30.70.270:FF:000001">
    <property type="entry name" value="Diguanylate cyclase domain protein"/>
    <property type="match status" value="1"/>
</dbReference>
<dbReference type="SMART" id="SM00065">
    <property type="entry name" value="GAF"/>
    <property type="match status" value="1"/>
</dbReference>